<reference evidence="2" key="1">
    <citation type="submission" date="2021-04" db="EMBL/GenBank/DDBJ databases">
        <title>Pseudonocardia sp. nov., isolated from sandy soil of mangrove forest.</title>
        <authorList>
            <person name="Zan Z."/>
            <person name="Huang R."/>
            <person name="Liu W."/>
        </authorList>
    </citation>
    <scope>NUCLEOTIDE SEQUENCE</scope>
    <source>
        <strain evidence="2">S2-4</strain>
    </source>
</reference>
<dbReference type="EMBL" id="JAGSOV010000041">
    <property type="protein sequence ID" value="MCO1657337.1"/>
    <property type="molecule type" value="Genomic_DNA"/>
</dbReference>
<dbReference type="Pfam" id="PF13468">
    <property type="entry name" value="Glyoxalase_3"/>
    <property type="match status" value="1"/>
</dbReference>
<proteinExistence type="predicted"/>
<protein>
    <submittedName>
        <fullName evidence="2">VOC family protein</fullName>
    </submittedName>
</protein>
<evidence type="ECO:0000259" key="1">
    <source>
        <dbReference type="Pfam" id="PF13468"/>
    </source>
</evidence>
<dbReference type="Proteomes" id="UP001165283">
    <property type="component" value="Unassembled WGS sequence"/>
</dbReference>
<gene>
    <name evidence="2" type="ORF">KDL28_19965</name>
</gene>
<dbReference type="Gene3D" id="3.10.180.10">
    <property type="entry name" value="2,3-Dihydroxybiphenyl 1,2-Dioxygenase, domain 1"/>
    <property type="match status" value="1"/>
</dbReference>
<accession>A0ABT1A2W3</accession>
<organism evidence="2 3">
    <name type="scientific">Pseudonocardia humida</name>
    <dbReference type="NCBI Taxonomy" id="2800819"/>
    <lineage>
        <taxon>Bacteria</taxon>
        <taxon>Bacillati</taxon>
        <taxon>Actinomycetota</taxon>
        <taxon>Actinomycetes</taxon>
        <taxon>Pseudonocardiales</taxon>
        <taxon>Pseudonocardiaceae</taxon>
        <taxon>Pseudonocardia</taxon>
    </lineage>
</organism>
<feature type="domain" description="Glyoxalase-like" evidence="1">
    <location>
        <begin position="4"/>
        <end position="88"/>
    </location>
</feature>
<evidence type="ECO:0000313" key="2">
    <source>
        <dbReference type="EMBL" id="MCO1657337.1"/>
    </source>
</evidence>
<keyword evidence="3" id="KW-1185">Reference proteome</keyword>
<evidence type="ECO:0000313" key="3">
    <source>
        <dbReference type="Proteomes" id="UP001165283"/>
    </source>
</evidence>
<sequence>MLELDHLIVFLPGPDRCAGLDRVAAADLVLDRGIRHVGQGTRNRRIVFPDSYVELLWVDSPAEARASGLRFEERCDGRARPFGVVLRGRAPEHPGFVTYAVPAGPTLRVLDDPAAPFLAVHEAADLDPLRPARRMDPEVVNAATGIAHAEIVGAGAGAALGIAGALRGVSFADGEPALRLALRGRSGSLVLRPG</sequence>
<name>A0ABT1A2W3_9PSEU</name>
<dbReference type="RefSeq" id="WP_252440942.1">
    <property type="nucleotide sequence ID" value="NZ_JAGSOV010000041.1"/>
</dbReference>
<dbReference type="InterPro" id="IPR029068">
    <property type="entry name" value="Glyas_Bleomycin-R_OHBP_Dase"/>
</dbReference>
<comment type="caution">
    <text evidence="2">The sequence shown here is derived from an EMBL/GenBank/DDBJ whole genome shotgun (WGS) entry which is preliminary data.</text>
</comment>
<dbReference type="InterPro" id="IPR025870">
    <property type="entry name" value="Glyoxalase-like_dom"/>
</dbReference>